<accession>A0ABU0INC5</accession>
<dbReference type="InterPro" id="IPR030678">
    <property type="entry name" value="Peptide/Ni-bd"/>
</dbReference>
<name>A0ABU0INC5_9CAUL</name>
<dbReference type="PROSITE" id="PS51257">
    <property type="entry name" value="PROKAR_LIPOPROTEIN"/>
    <property type="match status" value="1"/>
</dbReference>
<dbReference type="PANTHER" id="PTHR30290">
    <property type="entry name" value="PERIPLASMIC BINDING COMPONENT OF ABC TRANSPORTER"/>
    <property type="match status" value="1"/>
</dbReference>
<gene>
    <name evidence="7" type="ORF">QO010_001230</name>
</gene>
<dbReference type="Gene3D" id="3.40.190.10">
    <property type="entry name" value="Periplasmic binding protein-like II"/>
    <property type="match status" value="1"/>
</dbReference>
<dbReference type="InterPro" id="IPR039424">
    <property type="entry name" value="SBP_5"/>
</dbReference>
<keyword evidence="3" id="KW-0813">Transport</keyword>
<feature type="domain" description="Solute-binding protein family 5" evidence="6">
    <location>
        <begin position="74"/>
        <end position="457"/>
    </location>
</feature>
<dbReference type="SUPFAM" id="SSF53850">
    <property type="entry name" value="Periplasmic binding protein-like II"/>
    <property type="match status" value="1"/>
</dbReference>
<evidence type="ECO:0000313" key="8">
    <source>
        <dbReference type="Proteomes" id="UP001228905"/>
    </source>
</evidence>
<organism evidence="7 8">
    <name type="scientific">Caulobacter ginsengisoli</name>
    <dbReference type="NCBI Taxonomy" id="400775"/>
    <lineage>
        <taxon>Bacteria</taxon>
        <taxon>Pseudomonadati</taxon>
        <taxon>Pseudomonadota</taxon>
        <taxon>Alphaproteobacteria</taxon>
        <taxon>Caulobacterales</taxon>
        <taxon>Caulobacteraceae</taxon>
        <taxon>Caulobacter</taxon>
    </lineage>
</organism>
<comment type="subcellular location">
    <subcellularLocation>
        <location evidence="1">Periplasm</location>
    </subcellularLocation>
</comment>
<dbReference type="EMBL" id="JAUSVS010000002">
    <property type="protein sequence ID" value="MDQ0463459.1"/>
    <property type="molecule type" value="Genomic_DNA"/>
</dbReference>
<reference evidence="7 8" key="1">
    <citation type="submission" date="2023-07" db="EMBL/GenBank/DDBJ databases">
        <title>Genomic Encyclopedia of Type Strains, Phase IV (KMG-IV): sequencing the most valuable type-strain genomes for metagenomic binning, comparative biology and taxonomic classification.</title>
        <authorList>
            <person name="Goeker M."/>
        </authorList>
    </citation>
    <scope>NUCLEOTIDE SEQUENCE [LARGE SCALE GENOMIC DNA]</scope>
    <source>
        <strain evidence="7 8">DSM 18695</strain>
    </source>
</reference>
<dbReference type="RefSeq" id="WP_307347398.1">
    <property type="nucleotide sequence ID" value="NZ_JAUSVS010000002.1"/>
</dbReference>
<evidence type="ECO:0000256" key="5">
    <source>
        <dbReference type="SAM" id="SignalP"/>
    </source>
</evidence>
<evidence type="ECO:0000256" key="4">
    <source>
        <dbReference type="ARBA" id="ARBA00022729"/>
    </source>
</evidence>
<evidence type="ECO:0000256" key="2">
    <source>
        <dbReference type="ARBA" id="ARBA00005695"/>
    </source>
</evidence>
<dbReference type="Pfam" id="PF00496">
    <property type="entry name" value="SBP_bac_5"/>
    <property type="match status" value="1"/>
</dbReference>
<dbReference type="Gene3D" id="3.10.105.10">
    <property type="entry name" value="Dipeptide-binding Protein, Domain 3"/>
    <property type="match status" value="1"/>
</dbReference>
<dbReference type="CDD" id="cd08504">
    <property type="entry name" value="PBP2_OppA"/>
    <property type="match status" value="1"/>
</dbReference>
<dbReference type="PIRSF" id="PIRSF002741">
    <property type="entry name" value="MppA"/>
    <property type="match status" value="1"/>
</dbReference>
<sequence length="538" mass="59711">MIRNLFLILAAVTLLAACGSKPSLPPCPKGKVCLQIGNTSEPLTLDPHKSTGTWEDRIESDVLMGLAQSGPDGKPIPGMAESWTTSPDGLTWTFHLRDAEWSDGAPLTAQDFVFSIRRILSPETASEYASNLYAIKNAQPVSDGKLPLTALGVEAPDPHTLIIRLEHPAAYLLQLVKHHTMYPVPEHVIAKWGDAWVKPGHFVGNGPYMLKAWRLGDYVQVVKNPRFFDADKVCVDEIYYYPTADAISGERQVARGELDINTDIQSNRISLLRQKMPAYVHTNTYLGVVYLAFNRSKKSGYPPFADKRVRLALSMAVDREFIAAKLLRGGQQPAYMFVPPGTANYTSPAPPDWAAWPFEKRQAEARRLLREAGYGPGHPLKLEIKHRNSADPMLFMPAIQADWKAIGVEASLAQEEVQIAYADYRARSYQVADASWIGDYNDPMTFLYLQRSNTGAQNYGDYANPVYDALLTKADETPDPQARAAILGQAETLMLSDAPIVPIYYLINKNLVNPKVSGFVDNIVDQHRSRWLCAKPAA</sequence>
<evidence type="ECO:0000256" key="1">
    <source>
        <dbReference type="ARBA" id="ARBA00004418"/>
    </source>
</evidence>
<feature type="signal peptide" evidence="5">
    <location>
        <begin position="1"/>
        <end position="16"/>
    </location>
</feature>
<evidence type="ECO:0000313" key="7">
    <source>
        <dbReference type="EMBL" id="MDQ0463459.1"/>
    </source>
</evidence>
<keyword evidence="8" id="KW-1185">Reference proteome</keyword>
<dbReference type="InterPro" id="IPR000914">
    <property type="entry name" value="SBP_5_dom"/>
</dbReference>
<feature type="chain" id="PRO_5046195155" evidence="5">
    <location>
        <begin position="17"/>
        <end position="538"/>
    </location>
</feature>
<evidence type="ECO:0000256" key="3">
    <source>
        <dbReference type="ARBA" id="ARBA00022448"/>
    </source>
</evidence>
<comment type="caution">
    <text evidence="7">The sequence shown here is derived from an EMBL/GenBank/DDBJ whole genome shotgun (WGS) entry which is preliminary data.</text>
</comment>
<keyword evidence="4 5" id="KW-0732">Signal</keyword>
<dbReference type="Proteomes" id="UP001228905">
    <property type="component" value="Unassembled WGS sequence"/>
</dbReference>
<evidence type="ECO:0000259" key="6">
    <source>
        <dbReference type="Pfam" id="PF00496"/>
    </source>
</evidence>
<comment type="similarity">
    <text evidence="2">Belongs to the bacterial solute-binding protein 5 family.</text>
</comment>
<proteinExistence type="inferred from homology"/>
<dbReference type="PANTHER" id="PTHR30290:SF10">
    <property type="entry name" value="PERIPLASMIC OLIGOPEPTIDE-BINDING PROTEIN-RELATED"/>
    <property type="match status" value="1"/>
</dbReference>
<protein>
    <submittedName>
        <fullName evidence="7">Oligopeptide transport system substrate-binding protein</fullName>
    </submittedName>
</protein>
<dbReference type="Gene3D" id="3.90.76.10">
    <property type="entry name" value="Dipeptide-binding Protein, Domain 1"/>
    <property type="match status" value="1"/>
</dbReference>